<dbReference type="Pfam" id="PF23317">
    <property type="entry name" value="YVC1_C"/>
    <property type="match status" value="1"/>
</dbReference>
<organism evidence="4 5">
    <name type="scientific">Corynespora cassiicola Philippines</name>
    <dbReference type="NCBI Taxonomy" id="1448308"/>
    <lineage>
        <taxon>Eukaryota</taxon>
        <taxon>Fungi</taxon>
        <taxon>Dikarya</taxon>
        <taxon>Ascomycota</taxon>
        <taxon>Pezizomycotina</taxon>
        <taxon>Dothideomycetes</taxon>
        <taxon>Pleosporomycetidae</taxon>
        <taxon>Pleosporales</taxon>
        <taxon>Corynesporascaceae</taxon>
        <taxon>Corynespora</taxon>
    </lineage>
</organism>
<feature type="transmembrane region" description="Helical" evidence="2">
    <location>
        <begin position="402"/>
        <end position="423"/>
    </location>
</feature>
<reference evidence="4 5" key="1">
    <citation type="journal article" date="2018" name="Front. Microbiol.">
        <title>Genome-Wide Analysis of Corynespora cassiicola Leaf Fall Disease Putative Effectors.</title>
        <authorList>
            <person name="Lopez D."/>
            <person name="Ribeiro S."/>
            <person name="Label P."/>
            <person name="Fumanal B."/>
            <person name="Venisse J.S."/>
            <person name="Kohler A."/>
            <person name="de Oliveira R.R."/>
            <person name="Labutti K."/>
            <person name="Lipzen A."/>
            <person name="Lail K."/>
            <person name="Bauer D."/>
            <person name="Ohm R.A."/>
            <person name="Barry K.W."/>
            <person name="Spatafora J."/>
            <person name="Grigoriev I.V."/>
            <person name="Martin F.M."/>
            <person name="Pujade-Renaud V."/>
        </authorList>
    </citation>
    <scope>NUCLEOTIDE SEQUENCE [LARGE SCALE GENOMIC DNA]</scope>
    <source>
        <strain evidence="4 5">Philippines</strain>
    </source>
</reference>
<feature type="domain" description="Calcium channel YVC1-like C-terminal transmembrane" evidence="3">
    <location>
        <begin position="275"/>
        <end position="565"/>
    </location>
</feature>
<feature type="transmembrane region" description="Helical" evidence="2">
    <location>
        <begin position="546"/>
        <end position="563"/>
    </location>
</feature>
<feature type="region of interest" description="Disordered" evidence="1">
    <location>
        <begin position="133"/>
        <end position="193"/>
    </location>
</feature>
<feature type="transmembrane region" description="Helical" evidence="2">
    <location>
        <begin position="294"/>
        <end position="310"/>
    </location>
</feature>
<dbReference type="PANTHER" id="PTHR35859:SF5">
    <property type="entry name" value="ION TRANSPORT DOMAIN-CONTAINING PROTEIN"/>
    <property type="match status" value="1"/>
</dbReference>
<keyword evidence="2" id="KW-0472">Membrane</keyword>
<gene>
    <name evidence="4" type="ORF">BS50DRAFT_680446</name>
</gene>
<keyword evidence="2" id="KW-0812">Transmembrane</keyword>
<evidence type="ECO:0000256" key="1">
    <source>
        <dbReference type="SAM" id="MobiDB-lite"/>
    </source>
</evidence>
<dbReference type="AlphaFoldDB" id="A0A2T2N9Q4"/>
<sequence>MSSVPSTPGWHSNTIELPEIHDTDDFEELAHKLSFYFVEAITLPYSFEELRTRHGRVLMPLTSYLSDSVHHPAIVSALLALRAHFSSLEEASDEPGVNEARGYACEYVAWQFLTCLSERDTLDYLLYELPSSAPSRRGSERENNRAAQNGNSRNDAAEDAPLLNSNGRRHSPSGYGTDSVHADSTTVSGGSSKLTSKYENLSALEIAAVSSSKKFLSQRPVQRILNGLWRGDIVFWETLSVNSVKCPKLYNRRRADLFCRLRVPRYLKIFQTLFFVAFLLLYYAVLVNRNETRVTVTEILLYIFIAGFAYDEFGEWNDAGQTSFYASDFWWIWDISIVVVGMIFCALRIIGLSTHSRDLIDTAYDVLGLEALFLVPRVFSLLSLNPYFGTLIPCLKEMTKDFVKFLSLIVILYLGFLTTFTLLARDQFSPREMSWILVKVFFGSSYLGFDVAQEISPYFGPPVMLIFVALTNILLITSLISLLSNSLSKVLDHAREEYLFIYSMYVLEASASNRLTYFIPPLNLIPLVLRPLRLVMPSERLRSTRIVLLKATHVPFIGAIWAYEQFAGMPKRNSGMVSISGPETPTMAKRALKASIHPPRPLTAGHQGSGEGIGSSPGRTSRPQTRTGSSEPELKSLVLKLTSQVEELTAMVSGLKQQQREANVAA</sequence>
<keyword evidence="2" id="KW-1133">Transmembrane helix</keyword>
<evidence type="ECO:0000256" key="2">
    <source>
        <dbReference type="SAM" id="Phobius"/>
    </source>
</evidence>
<dbReference type="PANTHER" id="PTHR35859">
    <property type="entry name" value="NONSELECTIVE CATION CHANNEL PROTEIN"/>
    <property type="match status" value="1"/>
</dbReference>
<protein>
    <recommendedName>
        <fullName evidence="3">Calcium channel YVC1-like C-terminal transmembrane domain-containing protein</fullName>
    </recommendedName>
</protein>
<keyword evidence="5" id="KW-1185">Reference proteome</keyword>
<feature type="transmembrane region" description="Helical" evidence="2">
    <location>
        <begin position="269"/>
        <end position="287"/>
    </location>
</feature>
<feature type="compositionally biased region" description="Polar residues" evidence="1">
    <location>
        <begin position="145"/>
        <end position="154"/>
    </location>
</feature>
<evidence type="ECO:0000313" key="5">
    <source>
        <dbReference type="Proteomes" id="UP000240883"/>
    </source>
</evidence>
<dbReference type="OrthoDB" id="310870at2759"/>
<accession>A0A2T2N9Q4</accession>
<dbReference type="InterPro" id="IPR056336">
    <property type="entry name" value="YVC1_C"/>
</dbReference>
<feature type="compositionally biased region" description="Polar residues" evidence="1">
    <location>
        <begin position="182"/>
        <end position="193"/>
    </location>
</feature>
<evidence type="ECO:0000259" key="3">
    <source>
        <dbReference type="Pfam" id="PF23317"/>
    </source>
</evidence>
<dbReference type="EMBL" id="KZ678142">
    <property type="protein sequence ID" value="PSN62182.1"/>
    <property type="molecule type" value="Genomic_DNA"/>
</dbReference>
<dbReference type="STRING" id="1448308.A0A2T2N9Q4"/>
<feature type="region of interest" description="Disordered" evidence="1">
    <location>
        <begin position="598"/>
        <end position="635"/>
    </location>
</feature>
<proteinExistence type="predicted"/>
<dbReference type="InterPro" id="IPR052971">
    <property type="entry name" value="TRP_calcium_channel"/>
</dbReference>
<feature type="transmembrane region" description="Helical" evidence="2">
    <location>
        <begin position="464"/>
        <end position="487"/>
    </location>
</feature>
<evidence type="ECO:0000313" key="4">
    <source>
        <dbReference type="EMBL" id="PSN62182.1"/>
    </source>
</evidence>
<dbReference type="Proteomes" id="UP000240883">
    <property type="component" value="Unassembled WGS sequence"/>
</dbReference>
<name>A0A2T2N9Q4_CORCC</name>
<feature type="transmembrane region" description="Helical" evidence="2">
    <location>
        <begin position="330"/>
        <end position="350"/>
    </location>
</feature>
<feature type="compositionally biased region" description="Polar residues" evidence="1">
    <location>
        <begin position="617"/>
        <end position="630"/>
    </location>
</feature>